<evidence type="ECO:0000256" key="2">
    <source>
        <dbReference type="SAM" id="Phobius"/>
    </source>
</evidence>
<keyword evidence="2" id="KW-1133">Transmembrane helix</keyword>
<feature type="transmembrane region" description="Helical" evidence="2">
    <location>
        <begin position="68"/>
        <end position="90"/>
    </location>
</feature>
<feature type="region of interest" description="Disordered" evidence="1">
    <location>
        <begin position="28"/>
        <end position="57"/>
    </location>
</feature>
<keyword evidence="2" id="KW-0812">Transmembrane</keyword>
<sequence length="235" mass="25932">MPFCTQCGRPLAEGETCECRSANAQAAPDAAPQQPYNPPNSYPPPQAPYGGQPYPAYGQMPPQKKSNAWILAIIIPAICVVLLLMLAILLPASMGYVKRSNQVSHNSYANTMCKAANTAMVELDEQGEKLKGQYIISSDSDKNLAVPFNIGKFNTAMEKYLTDKPDYEYFMVIKDGTVQYIAISESWDSKKDIKATCPSARSGPRYYDQYGSGDEAKSTVTLTELYRYALKKAYT</sequence>
<dbReference type="Proteomes" id="UP000019365">
    <property type="component" value="Unassembled WGS sequence"/>
</dbReference>
<dbReference type="RefSeq" id="WP_037300489.1">
    <property type="nucleotide sequence ID" value="NZ_ATAX01000028.1"/>
</dbReference>
<proteinExistence type="predicted"/>
<gene>
    <name evidence="3" type="ORF">RF007C_16345</name>
</gene>
<protein>
    <submittedName>
        <fullName evidence="3">Uncharacterized protein</fullName>
    </submittedName>
</protein>
<feature type="compositionally biased region" description="Low complexity" evidence="1">
    <location>
        <begin position="48"/>
        <end position="57"/>
    </location>
</feature>
<evidence type="ECO:0000256" key="1">
    <source>
        <dbReference type="SAM" id="MobiDB-lite"/>
    </source>
</evidence>
<feature type="compositionally biased region" description="Pro residues" evidence="1">
    <location>
        <begin position="35"/>
        <end position="47"/>
    </location>
</feature>
<dbReference type="EMBL" id="ATAX01000028">
    <property type="protein sequence ID" value="EWM53180.1"/>
    <property type="molecule type" value="Genomic_DNA"/>
</dbReference>
<dbReference type="OrthoDB" id="1820897at2"/>
<evidence type="ECO:0000313" key="3">
    <source>
        <dbReference type="EMBL" id="EWM53180.1"/>
    </source>
</evidence>
<keyword evidence="2" id="KW-0472">Membrane</keyword>
<name>W7UWY6_RUMFL</name>
<accession>W7UWY6</accession>
<reference evidence="3 4" key="1">
    <citation type="journal article" date="2014" name="PLoS ONE">
        <title>Rumen cellulosomics: divergent fiber-degrading strategies revealed by comparative genome-wide analysis of six ruminococcal strains.</title>
        <authorList>
            <person name="Dassa B."/>
            <person name="Borovok I."/>
            <person name="Ruimy-Israeli V."/>
            <person name="Lamed R."/>
            <person name="Flint H.J."/>
            <person name="Duncan S.H."/>
            <person name="Henrissat B."/>
            <person name="Coutinho P."/>
            <person name="Morrison M."/>
            <person name="Mosoni P."/>
            <person name="Yeoman C.J."/>
            <person name="White B.A."/>
            <person name="Bayer E.A."/>
        </authorList>
    </citation>
    <scope>NUCLEOTIDE SEQUENCE [LARGE SCALE GENOMIC DNA]</scope>
    <source>
        <strain evidence="3 4">007c</strain>
    </source>
</reference>
<dbReference type="AlphaFoldDB" id="W7UWY6"/>
<evidence type="ECO:0000313" key="4">
    <source>
        <dbReference type="Proteomes" id="UP000019365"/>
    </source>
</evidence>
<keyword evidence="4" id="KW-1185">Reference proteome</keyword>
<organism evidence="3 4">
    <name type="scientific">Ruminococcus flavefaciens 007c</name>
    <dbReference type="NCBI Taxonomy" id="1341157"/>
    <lineage>
        <taxon>Bacteria</taxon>
        <taxon>Bacillati</taxon>
        <taxon>Bacillota</taxon>
        <taxon>Clostridia</taxon>
        <taxon>Eubacteriales</taxon>
        <taxon>Oscillospiraceae</taxon>
        <taxon>Ruminococcus</taxon>
    </lineage>
</organism>
<comment type="caution">
    <text evidence="3">The sequence shown here is derived from an EMBL/GenBank/DDBJ whole genome shotgun (WGS) entry which is preliminary data.</text>
</comment>
<dbReference type="PATRIC" id="fig|1341157.4.peg.2667"/>